<dbReference type="PANTHER" id="PTHR13696:SF52">
    <property type="entry name" value="PARA FAMILY PROTEIN CT_582"/>
    <property type="match status" value="1"/>
</dbReference>
<proteinExistence type="predicted"/>
<dbReference type="Proteomes" id="UP001621714">
    <property type="component" value="Unassembled WGS sequence"/>
</dbReference>
<dbReference type="PANTHER" id="PTHR13696">
    <property type="entry name" value="P-LOOP CONTAINING NUCLEOSIDE TRIPHOSPHATE HYDROLASE"/>
    <property type="match status" value="1"/>
</dbReference>
<dbReference type="SUPFAM" id="SSF52540">
    <property type="entry name" value="P-loop containing nucleoside triphosphate hydrolases"/>
    <property type="match status" value="1"/>
</dbReference>
<evidence type="ECO:0000313" key="2">
    <source>
        <dbReference type="EMBL" id="MFK7160175.1"/>
    </source>
</evidence>
<sequence length="254" mass="28377">MRRVVFNQKGGVGKSSITCNLAAINAAQGKPTLVLDLDPQGNTTHYLMGQPATELEGSLFDFFERSLSLGGGRKSIHELIHATPYPNLFVLAAHPELESLEAKLESRYKIYKLKEALTSLEDEFDAIWIDTPPALNFFSRSALIAAERCLIPFDCDAFSRQALYSLQGAIEELRADHNPDLEIEGIIVNQFNAQAKLPQQLIEALLEEGHPLLDVHLSSSVKMRESHQVSQPLIHYAPKHKLTQQFEALYRSIT</sequence>
<gene>
    <name evidence="2" type="ORF">V6U78_03880</name>
</gene>
<dbReference type="InterPro" id="IPR050678">
    <property type="entry name" value="DNA_Partitioning_ATPase"/>
</dbReference>
<accession>A0ABW8PV99</accession>
<comment type="caution">
    <text evidence="2">The sequence shown here is derived from an EMBL/GenBank/DDBJ whole genome shotgun (WGS) entry which is preliminary data.</text>
</comment>
<keyword evidence="3" id="KW-1185">Reference proteome</keyword>
<dbReference type="Gene3D" id="3.40.50.300">
    <property type="entry name" value="P-loop containing nucleotide triphosphate hydrolases"/>
    <property type="match status" value="1"/>
</dbReference>
<evidence type="ECO:0000259" key="1">
    <source>
        <dbReference type="Pfam" id="PF13614"/>
    </source>
</evidence>
<dbReference type="InterPro" id="IPR027417">
    <property type="entry name" value="P-loop_NTPase"/>
</dbReference>
<dbReference type="RefSeq" id="WP_405337399.1">
    <property type="nucleotide sequence ID" value="NZ_JBANFI010000002.1"/>
</dbReference>
<dbReference type="CDD" id="cd02042">
    <property type="entry name" value="ParAB_family"/>
    <property type="match status" value="1"/>
</dbReference>
<organism evidence="2 3">
    <name type="scientific">Marinospirillum alkalitolerans</name>
    <dbReference type="NCBI Taxonomy" id="3123374"/>
    <lineage>
        <taxon>Bacteria</taxon>
        <taxon>Pseudomonadati</taxon>
        <taxon>Pseudomonadota</taxon>
        <taxon>Gammaproteobacteria</taxon>
        <taxon>Oceanospirillales</taxon>
        <taxon>Oceanospirillaceae</taxon>
        <taxon>Marinospirillum</taxon>
    </lineage>
</organism>
<dbReference type="InterPro" id="IPR025669">
    <property type="entry name" value="AAA_dom"/>
</dbReference>
<dbReference type="Pfam" id="PF13614">
    <property type="entry name" value="AAA_31"/>
    <property type="match status" value="1"/>
</dbReference>
<feature type="domain" description="AAA" evidence="1">
    <location>
        <begin position="5"/>
        <end position="183"/>
    </location>
</feature>
<dbReference type="EMBL" id="JBANFI010000002">
    <property type="protein sequence ID" value="MFK7160175.1"/>
    <property type="molecule type" value="Genomic_DNA"/>
</dbReference>
<protein>
    <submittedName>
        <fullName evidence="2">ParA family protein</fullName>
    </submittedName>
</protein>
<evidence type="ECO:0000313" key="3">
    <source>
        <dbReference type="Proteomes" id="UP001621714"/>
    </source>
</evidence>
<reference evidence="2 3" key="1">
    <citation type="submission" date="2024-02" db="EMBL/GenBank/DDBJ databases">
        <title>Marinospirillum sp. MEB 164 isolated from Lonar lake sediment.</title>
        <authorList>
            <person name="Joshi A."/>
            <person name="Thite S."/>
        </authorList>
    </citation>
    <scope>NUCLEOTIDE SEQUENCE [LARGE SCALE GENOMIC DNA]</scope>
    <source>
        <strain evidence="2 3">MEB164</strain>
    </source>
</reference>
<name>A0ABW8PV99_9GAMM</name>